<dbReference type="Pfam" id="PF13401">
    <property type="entry name" value="AAA_22"/>
    <property type="match status" value="1"/>
</dbReference>
<dbReference type="SMART" id="SM00421">
    <property type="entry name" value="HTH_LUXR"/>
    <property type="match status" value="1"/>
</dbReference>
<dbReference type="CDD" id="cd06170">
    <property type="entry name" value="LuxR_C_like"/>
    <property type="match status" value="1"/>
</dbReference>
<dbReference type="Gene3D" id="1.10.10.10">
    <property type="entry name" value="Winged helix-like DNA-binding domain superfamily/Winged helix DNA-binding domain"/>
    <property type="match status" value="1"/>
</dbReference>
<dbReference type="InterPro" id="IPR027417">
    <property type="entry name" value="P-loop_NTPase"/>
</dbReference>
<name>A0ABU6AJP0_9PSEU</name>
<dbReference type="Pfam" id="PF00196">
    <property type="entry name" value="GerE"/>
    <property type="match status" value="1"/>
</dbReference>
<sequence length="760" mass="83889">MTLTGAGGVGKSRLALRVARIVQRAFPDGVTLVELDKIQDPGLIVHSITAALDLHDQSARTAESALIDYLSGKKLLIVVDNCEHLREACALIVSHLLASAPDLRVLATSREPLKAPGEHVWPVPPLSVPEDDGRLPQQPASQYEALALFQERASAVAPDFTLTPENQQAVVRLCARLDGLPLAIELAAVHVRVLSPVQILARLEDRFWLLTGESSRVLQRHQTLQAAITWSFDLCSELERIVWARCSVFPGEFDLAAAEFVCAGDAVASGDVLDGIAGLLDKSVLTKTETGQTARYRMLETIRHFGLERLAECGAETRLRRRHRDYYLALANRCDRESWSPHQLQWVKRLAAERANLFAALEFCLSWPSETRTGLRMGAALWFYWLACGFIRDGRHWLDRLLAADTEPSHERARALMVGGWATILQGDNTAGVELLNESAAVAKTVGDPQSAAYAEQILGLAKIFDQDPAGAVPLLDSAWESHRRLHEETAISLIGCAMRGLAAVMMQDLDRAAALVEECRQLCAPHGELWALSWSGYHQALTHWMAGHLEETLDTARETLRQKIELNDQLGMPYCIELLAWVAVEQNAPQHAAILFGAADALWKRLGARLSGYKTWLRWSDERRDRARAALGANAYDEQIAEGARRLQRETPRFLIEDSTRTGRSAPEVSAESKLTRREREVAELVAVGVTNREIAARLVISRRTAEAHVENILTKLGFTSRTQIAAWMAEHGDLRAGPRGHSGASAGPLPVTRGRLES</sequence>
<dbReference type="InterPro" id="IPR000792">
    <property type="entry name" value="Tscrpt_reg_LuxR_C"/>
</dbReference>
<dbReference type="InterPro" id="IPR049945">
    <property type="entry name" value="AAA_22"/>
</dbReference>
<organism evidence="3 4">
    <name type="scientific">Saccharopolyspora mangrovi</name>
    <dbReference type="NCBI Taxonomy" id="3082379"/>
    <lineage>
        <taxon>Bacteria</taxon>
        <taxon>Bacillati</taxon>
        <taxon>Actinomycetota</taxon>
        <taxon>Actinomycetes</taxon>
        <taxon>Pseudonocardiales</taxon>
        <taxon>Pseudonocardiaceae</taxon>
        <taxon>Saccharopolyspora</taxon>
    </lineage>
</organism>
<dbReference type="PANTHER" id="PTHR47691">
    <property type="entry name" value="REGULATOR-RELATED"/>
    <property type="match status" value="1"/>
</dbReference>
<dbReference type="SUPFAM" id="SSF46894">
    <property type="entry name" value="C-terminal effector domain of the bipartite response regulators"/>
    <property type="match status" value="1"/>
</dbReference>
<evidence type="ECO:0000256" key="1">
    <source>
        <dbReference type="SAM" id="MobiDB-lite"/>
    </source>
</evidence>
<dbReference type="PROSITE" id="PS50043">
    <property type="entry name" value="HTH_LUXR_2"/>
    <property type="match status" value="1"/>
</dbReference>
<reference evidence="3 4" key="1">
    <citation type="submission" date="2023-10" db="EMBL/GenBank/DDBJ databases">
        <title>Saccharopolyspora sp. nov., isolated from mangrove soil.</title>
        <authorList>
            <person name="Lu Y."/>
            <person name="Liu W."/>
        </authorList>
    </citation>
    <scope>NUCLEOTIDE SEQUENCE [LARGE SCALE GENOMIC DNA]</scope>
    <source>
        <strain evidence="3 4">S2-29</strain>
    </source>
</reference>
<dbReference type="Proteomes" id="UP001327093">
    <property type="component" value="Unassembled WGS sequence"/>
</dbReference>
<feature type="domain" description="HTH luxR-type" evidence="2">
    <location>
        <begin position="669"/>
        <end position="734"/>
    </location>
</feature>
<dbReference type="InterPro" id="IPR036388">
    <property type="entry name" value="WH-like_DNA-bd_sf"/>
</dbReference>
<gene>
    <name evidence="3" type="ORF">R4I43_30670</name>
</gene>
<keyword evidence="4" id="KW-1185">Reference proteome</keyword>
<proteinExistence type="predicted"/>
<dbReference type="Gene3D" id="3.40.50.300">
    <property type="entry name" value="P-loop containing nucleotide triphosphate hydrolases"/>
    <property type="match status" value="1"/>
</dbReference>
<dbReference type="PANTHER" id="PTHR47691:SF3">
    <property type="entry name" value="HTH-TYPE TRANSCRIPTIONAL REGULATOR RV0890C-RELATED"/>
    <property type="match status" value="1"/>
</dbReference>
<dbReference type="RefSeq" id="WP_324269195.1">
    <property type="nucleotide sequence ID" value="NZ_JAWLNX010000032.1"/>
</dbReference>
<dbReference type="EMBL" id="JAWLNX010000032">
    <property type="protein sequence ID" value="MEB3371771.1"/>
    <property type="molecule type" value="Genomic_DNA"/>
</dbReference>
<comment type="caution">
    <text evidence="3">The sequence shown here is derived from an EMBL/GenBank/DDBJ whole genome shotgun (WGS) entry which is preliminary data.</text>
</comment>
<accession>A0ABU6AJP0</accession>
<dbReference type="InterPro" id="IPR016032">
    <property type="entry name" value="Sig_transdc_resp-reg_C-effctor"/>
</dbReference>
<evidence type="ECO:0000259" key="2">
    <source>
        <dbReference type="PROSITE" id="PS50043"/>
    </source>
</evidence>
<feature type="region of interest" description="Disordered" evidence="1">
    <location>
        <begin position="737"/>
        <end position="760"/>
    </location>
</feature>
<dbReference type="InterPro" id="IPR011990">
    <property type="entry name" value="TPR-like_helical_dom_sf"/>
</dbReference>
<evidence type="ECO:0000313" key="4">
    <source>
        <dbReference type="Proteomes" id="UP001327093"/>
    </source>
</evidence>
<protein>
    <submittedName>
        <fullName evidence="3">LuxR C-terminal-related transcriptional regulator</fullName>
    </submittedName>
</protein>
<dbReference type="PRINTS" id="PR00038">
    <property type="entry name" value="HTHLUXR"/>
</dbReference>
<dbReference type="Gene3D" id="1.25.40.10">
    <property type="entry name" value="Tetratricopeptide repeat domain"/>
    <property type="match status" value="1"/>
</dbReference>
<dbReference type="SUPFAM" id="SSF52540">
    <property type="entry name" value="P-loop containing nucleoside triphosphate hydrolases"/>
    <property type="match status" value="1"/>
</dbReference>
<evidence type="ECO:0000313" key="3">
    <source>
        <dbReference type="EMBL" id="MEB3371771.1"/>
    </source>
</evidence>